<dbReference type="Proteomes" id="UP000471120">
    <property type="component" value="Unassembled WGS sequence"/>
</dbReference>
<evidence type="ECO:0000313" key="1">
    <source>
        <dbReference type="EMBL" id="TXG89426.1"/>
    </source>
</evidence>
<evidence type="ECO:0000313" key="2">
    <source>
        <dbReference type="Proteomes" id="UP000471120"/>
    </source>
</evidence>
<dbReference type="AlphaFoldDB" id="A0A6P2CDV1"/>
<proteinExistence type="predicted"/>
<name>A0A6P2CDV1_9NOCA</name>
<sequence>MSDDTTTTSDHDVIRRWVDGHDGFPARVPATESDGPGGVLRVDFAGGPPSADIEHLTWDQWFDIFDDRRLALEYKDAEYPGDDMWFAFVPRP</sequence>
<protein>
    <submittedName>
        <fullName evidence="1">Uncharacterized protein</fullName>
    </submittedName>
</protein>
<reference evidence="1 2" key="1">
    <citation type="submission" date="2018-07" db="EMBL/GenBank/DDBJ databases">
        <title>Genome sequence of Rhodococcus rhodnii ATCC 35071 from Rhodnius prolixus.</title>
        <authorList>
            <person name="Patel V."/>
            <person name="Vogel K.J."/>
        </authorList>
    </citation>
    <scope>NUCLEOTIDE SEQUENCE [LARGE SCALE GENOMIC DNA]</scope>
    <source>
        <strain evidence="1 2">ATCC 35071</strain>
    </source>
</reference>
<accession>A0A6P2CDV1</accession>
<dbReference type="EMBL" id="QRCM01000001">
    <property type="protein sequence ID" value="TXG89426.1"/>
    <property type="molecule type" value="Genomic_DNA"/>
</dbReference>
<dbReference type="RefSeq" id="WP_010840071.1">
    <property type="nucleotide sequence ID" value="NZ_QRCM01000001.1"/>
</dbReference>
<comment type="caution">
    <text evidence="1">The sequence shown here is derived from an EMBL/GenBank/DDBJ whole genome shotgun (WGS) entry which is preliminary data.</text>
</comment>
<gene>
    <name evidence="1" type="ORF">DW322_03220</name>
</gene>
<organism evidence="1 2">
    <name type="scientific">Rhodococcus rhodnii</name>
    <dbReference type="NCBI Taxonomy" id="38312"/>
    <lineage>
        <taxon>Bacteria</taxon>
        <taxon>Bacillati</taxon>
        <taxon>Actinomycetota</taxon>
        <taxon>Actinomycetes</taxon>
        <taxon>Mycobacteriales</taxon>
        <taxon>Nocardiaceae</taxon>
        <taxon>Rhodococcus</taxon>
    </lineage>
</organism>